<dbReference type="AlphaFoldDB" id="A0AAD3RWS2"/>
<name>A0AAD3RWS2_NEPGR</name>
<dbReference type="Proteomes" id="UP001279734">
    <property type="component" value="Unassembled WGS sequence"/>
</dbReference>
<evidence type="ECO:0000313" key="4">
    <source>
        <dbReference type="Proteomes" id="UP001279734"/>
    </source>
</evidence>
<dbReference type="GO" id="GO:0046512">
    <property type="term" value="P:sphingosine biosynthetic process"/>
    <property type="evidence" value="ECO:0007669"/>
    <property type="project" value="TreeGrafter"/>
</dbReference>
<dbReference type="GO" id="GO:0042759">
    <property type="term" value="P:long-chain fatty acid biosynthetic process"/>
    <property type="evidence" value="ECO:0007669"/>
    <property type="project" value="TreeGrafter"/>
</dbReference>
<feature type="transmembrane region" description="Helical" evidence="1">
    <location>
        <begin position="117"/>
        <end position="135"/>
    </location>
</feature>
<keyword evidence="1" id="KW-0812">Transmembrane</keyword>
<keyword evidence="1" id="KW-0472">Membrane</keyword>
<organism evidence="3 4">
    <name type="scientific">Nepenthes gracilis</name>
    <name type="common">Slender pitcher plant</name>
    <dbReference type="NCBI Taxonomy" id="150966"/>
    <lineage>
        <taxon>Eukaryota</taxon>
        <taxon>Viridiplantae</taxon>
        <taxon>Streptophyta</taxon>
        <taxon>Embryophyta</taxon>
        <taxon>Tracheophyta</taxon>
        <taxon>Spermatophyta</taxon>
        <taxon>Magnoliopsida</taxon>
        <taxon>eudicotyledons</taxon>
        <taxon>Gunneridae</taxon>
        <taxon>Pentapetalae</taxon>
        <taxon>Caryophyllales</taxon>
        <taxon>Nepenthaceae</taxon>
        <taxon>Nepenthes</taxon>
    </lineage>
</organism>
<dbReference type="PANTHER" id="PTHR12670">
    <property type="entry name" value="CERAMIDASE"/>
    <property type="match status" value="1"/>
</dbReference>
<evidence type="ECO:0000259" key="2">
    <source>
        <dbReference type="Pfam" id="PF04734"/>
    </source>
</evidence>
<keyword evidence="1" id="KW-1133">Transmembrane helix</keyword>
<feature type="transmembrane region" description="Helical" evidence="1">
    <location>
        <begin position="30"/>
        <end position="51"/>
    </location>
</feature>
<dbReference type="GO" id="GO:0016020">
    <property type="term" value="C:membrane"/>
    <property type="evidence" value="ECO:0007669"/>
    <property type="project" value="GOC"/>
</dbReference>
<protein>
    <recommendedName>
        <fullName evidence="2">Neutral/alkaline non-lysosomal ceramidase N-terminal domain-containing protein</fullName>
    </recommendedName>
</protein>
<gene>
    <name evidence="3" type="ORF">Nepgr_001153</name>
</gene>
<evidence type="ECO:0000313" key="3">
    <source>
        <dbReference type="EMBL" id="GMG99313.1"/>
    </source>
</evidence>
<keyword evidence="4" id="KW-1185">Reference proteome</keyword>
<dbReference type="GO" id="GO:0046514">
    <property type="term" value="P:ceramide catabolic process"/>
    <property type="evidence" value="ECO:0007669"/>
    <property type="project" value="InterPro"/>
</dbReference>
<evidence type="ECO:0000256" key="1">
    <source>
        <dbReference type="SAM" id="Phobius"/>
    </source>
</evidence>
<dbReference type="PANTHER" id="PTHR12670:SF1">
    <property type="entry name" value="NEUTRAL CERAMIDASE"/>
    <property type="match status" value="1"/>
</dbReference>
<sequence>MSGVFVGRVIKLGLWLHSARQTVVMLAQMFLVLSVLIVDCTVISTIVHAVAGMRYAMGEVQVTQVNLKAHELLEEVMRGDPFWKLVRNVLKTLGKEQIECQSPKPILLDTGEMKDSVLPIQILLIGQLVILNVLAKFTTMASRRHRDAESKAFGQQAASGGSWKPDASLGGDATFAAARVYTLGGTSDGSRV</sequence>
<dbReference type="InterPro" id="IPR006823">
    <property type="entry name" value="Ceramidase_alk"/>
</dbReference>
<reference evidence="3" key="1">
    <citation type="submission" date="2023-05" db="EMBL/GenBank/DDBJ databases">
        <title>Nepenthes gracilis genome sequencing.</title>
        <authorList>
            <person name="Fukushima K."/>
        </authorList>
    </citation>
    <scope>NUCLEOTIDE SEQUENCE</scope>
    <source>
        <strain evidence="3">SING2019-196</strain>
    </source>
</reference>
<dbReference type="Pfam" id="PF04734">
    <property type="entry name" value="Ceramidase_alk"/>
    <property type="match status" value="1"/>
</dbReference>
<comment type="caution">
    <text evidence="3">The sequence shown here is derived from an EMBL/GenBank/DDBJ whole genome shotgun (WGS) entry which is preliminary data.</text>
</comment>
<dbReference type="GO" id="GO:0017040">
    <property type="term" value="F:N-acylsphingosine amidohydrolase activity"/>
    <property type="evidence" value="ECO:0007669"/>
    <property type="project" value="InterPro"/>
</dbReference>
<dbReference type="InterPro" id="IPR031329">
    <property type="entry name" value="NEUT/ALK_ceramidase_N"/>
</dbReference>
<accession>A0AAD3RWS2</accession>
<proteinExistence type="predicted"/>
<feature type="domain" description="Neutral/alkaline non-lysosomal ceramidase N-terminal" evidence="2">
    <location>
        <begin position="66"/>
        <end position="158"/>
    </location>
</feature>
<dbReference type="GO" id="GO:0005576">
    <property type="term" value="C:extracellular region"/>
    <property type="evidence" value="ECO:0007669"/>
    <property type="project" value="TreeGrafter"/>
</dbReference>
<dbReference type="EMBL" id="BSYO01000001">
    <property type="protein sequence ID" value="GMG99313.1"/>
    <property type="molecule type" value="Genomic_DNA"/>
</dbReference>